<dbReference type="PANTHER" id="PTHR33116:SF78">
    <property type="entry name" value="OS12G0587133 PROTEIN"/>
    <property type="match status" value="1"/>
</dbReference>
<reference evidence="1 3" key="2">
    <citation type="journal article" date="2014" name="BMC Genomics">
        <title>An improved genome release (version Mt4.0) for the model legume Medicago truncatula.</title>
        <authorList>
            <person name="Tang H."/>
            <person name="Krishnakumar V."/>
            <person name="Bidwell S."/>
            <person name="Rosen B."/>
            <person name="Chan A."/>
            <person name="Zhou S."/>
            <person name="Gentzbittel L."/>
            <person name="Childs K.L."/>
            <person name="Yandell M."/>
            <person name="Gundlach H."/>
            <person name="Mayer K.F."/>
            <person name="Schwartz D.C."/>
            <person name="Town C.D."/>
        </authorList>
    </citation>
    <scope>GENOME REANNOTATION</scope>
    <source>
        <strain evidence="2 3">cv. Jemalong A17</strain>
    </source>
</reference>
<dbReference type="EnsemblPlants" id="AES88716">
    <property type="protein sequence ID" value="AES88716"/>
    <property type="gene ID" value="MTR_4g061240"/>
</dbReference>
<dbReference type="HOGENOM" id="CLU_1333703_0_0_1"/>
<evidence type="ECO:0000313" key="1">
    <source>
        <dbReference type="EMBL" id="AES88716.2"/>
    </source>
</evidence>
<gene>
    <name evidence="1" type="ordered locus">MTR_4g061240</name>
</gene>
<evidence type="ECO:0008006" key="4">
    <source>
        <dbReference type="Google" id="ProtNLM"/>
    </source>
</evidence>
<reference evidence="1 3" key="1">
    <citation type="journal article" date="2011" name="Nature">
        <title>The Medicago genome provides insight into the evolution of rhizobial symbioses.</title>
        <authorList>
            <person name="Young N.D."/>
            <person name="Debelle F."/>
            <person name="Oldroyd G.E."/>
            <person name="Geurts R."/>
            <person name="Cannon S.B."/>
            <person name="Udvardi M.K."/>
            <person name="Benedito V.A."/>
            <person name="Mayer K.F."/>
            <person name="Gouzy J."/>
            <person name="Schoof H."/>
            <person name="Van de Peer Y."/>
            <person name="Proost S."/>
            <person name="Cook D.R."/>
            <person name="Meyers B.C."/>
            <person name="Spannagl M."/>
            <person name="Cheung F."/>
            <person name="De Mita S."/>
            <person name="Krishnakumar V."/>
            <person name="Gundlach H."/>
            <person name="Zhou S."/>
            <person name="Mudge J."/>
            <person name="Bharti A.K."/>
            <person name="Murray J.D."/>
            <person name="Naoumkina M.A."/>
            <person name="Rosen B."/>
            <person name="Silverstein K.A."/>
            <person name="Tang H."/>
            <person name="Rombauts S."/>
            <person name="Zhao P.X."/>
            <person name="Zhou P."/>
            <person name="Barbe V."/>
            <person name="Bardou P."/>
            <person name="Bechner M."/>
            <person name="Bellec A."/>
            <person name="Berger A."/>
            <person name="Berges H."/>
            <person name="Bidwell S."/>
            <person name="Bisseling T."/>
            <person name="Choisne N."/>
            <person name="Couloux A."/>
            <person name="Denny R."/>
            <person name="Deshpande S."/>
            <person name="Dai X."/>
            <person name="Doyle J.J."/>
            <person name="Dudez A.M."/>
            <person name="Farmer A.D."/>
            <person name="Fouteau S."/>
            <person name="Franken C."/>
            <person name="Gibelin C."/>
            <person name="Gish J."/>
            <person name="Goldstein S."/>
            <person name="Gonzalez A.J."/>
            <person name="Green P.J."/>
            <person name="Hallab A."/>
            <person name="Hartog M."/>
            <person name="Hua A."/>
            <person name="Humphray S.J."/>
            <person name="Jeong D.H."/>
            <person name="Jing Y."/>
            <person name="Jocker A."/>
            <person name="Kenton S.M."/>
            <person name="Kim D.J."/>
            <person name="Klee K."/>
            <person name="Lai H."/>
            <person name="Lang C."/>
            <person name="Lin S."/>
            <person name="Macmil S.L."/>
            <person name="Magdelenat G."/>
            <person name="Matthews L."/>
            <person name="McCorrison J."/>
            <person name="Monaghan E.L."/>
            <person name="Mun J.H."/>
            <person name="Najar F.Z."/>
            <person name="Nicholson C."/>
            <person name="Noirot C."/>
            <person name="O'Bleness M."/>
            <person name="Paule C.R."/>
            <person name="Poulain J."/>
            <person name="Prion F."/>
            <person name="Qin B."/>
            <person name="Qu C."/>
            <person name="Retzel E.F."/>
            <person name="Riddle C."/>
            <person name="Sallet E."/>
            <person name="Samain S."/>
            <person name="Samson N."/>
            <person name="Sanders I."/>
            <person name="Saurat O."/>
            <person name="Scarpelli C."/>
            <person name="Schiex T."/>
            <person name="Segurens B."/>
            <person name="Severin A.J."/>
            <person name="Sherrier D.J."/>
            <person name="Shi R."/>
            <person name="Sims S."/>
            <person name="Singer S.R."/>
            <person name="Sinharoy S."/>
            <person name="Sterck L."/>
            <person name="Viollet A."/>
            <person name="Wang B.B."/>
            <person name="Wang K."/>
            <person name="Wang M."/>
            <person name="Wang X."/>
            <person name="Warfsmann J."/>
            <person name="Weissenbach J."/>
            <person name="White D.D."/>
            <person name="White J.D."/>
            <person name="Wiley G.B."/>
            <person name="Wincker P."/>
            <person name="Xing Y."/>
            <person name="Yang L."/>
            <person name="Yao Z."/>
            <person name="Ying F."/>
            <person name="Zhai J."/>
            <person name="Zhou L."/>
            <person name="Zuber A."/>
            <person name="Denarie J."/>
            <person name="Dixon R.A."/>
            <person name="May G.D."/>
            <person name="Schwartz D.C."/>
            <person name="Rogers J."/>
            <person name="Quetier F."/>
            <person name="Town C.D."/>
            <person name="Roe B.A."/>
        </authorList>
    </citation>
    <scope>NUCLEOTIDE SEQUENCE [LARGE SCALE GENOMIC DNA]</scope>
    <source>
        <strain evidence="1">A17</strain>
        <strain evidence="2 3">cv. Jemalong A17</strain>
    </source>
</reference>
<protein>
    <recommendedName>
        <fullName evidence="4">Reverse transcriptase zinc-binding domain-containing protein</fullName>
    </recommendedName>
</protein>
<dbReference type="EMBL" id="CM001220">
    <property type="protein sequence ID" value="AES88716.2"/>
    <property type="molecule type" value="Genomic_DNA"/>
</dbReference>
<organism evidence="1 3">
    <name type="scientific">Medicago truncatula</name>
    <name type="common">Barrel medic</name>
    <name type="synonym">Medicago tribuloides</name>
    <dbReference type="NCBI Taxonomy" id="3880"/>
    <lineage>
        <taxon>Eukaryota</taxon>
        <taxon>Viridiplantae</taxon>
        <taxon>Streptophyta</taxon>
        <taxon>Embryophyta</taxon>
        <taxon>Tracheophyta</taxon>
        <taxon>Spermatophyta</taxon>
        <taxon>Magnoliopsida</taxon>
        <taxon>eudicotyledons</taxon>
        <taxon>Gunneridae</taxon>
        <taxon>Pentapetalae</taxon>
        <taxon>rosids</taxon>
        <taxon>fabids</taxon>
        <taxon>Fabales</taxon>
        <taxon>Fabaceae</taxon>
        <taxon>Papilionoideae</taxon>
        <taxon>50 kb inversion clade</taxon>
        <taxon>NPAAA clade</taxon>
        <taxon>Hologalegina</taxon>
        <taxon>IRL clade</taxon>
        <taxon>Trifolieae</taxon>
        <taxon>Medicago</taxon>
    </lineage>
</organism>
<proteinExistence type="predicted"/>
<evidence type="ECO:0000313" key="3">
    <source>
        <dbReference type="Proteomes" id="UP000002051"/>
    </source>
</evidence>
<accession>A0A0C3WXJ8</accession>
<sequence>MRENSVENWLKVDVEVLKNSWRGFGSAIRRFDFGKILVEENSRRKLAARSFHSNIIISFHDGTSHLIMMRGQDMHLCVFGCGEVETSQHLFVSCPIFRDLWQHVRAWIGVSGVDPFDISDHFVQFSYLLGSTSKIQSFMQLLWLACVWVLWTERNNKQFNNIENSIHHLVEKVQIHSYWWLKATNVVHVFGARSWFASPLRCLGIG</sequence>
<keyword evidence="3" id="KW-1185">Reference proteome</keyword>
<dbReference type="PaxDb" id="3880-AES88716"/>
<evidence type="ECO:0000313" key="2">
    <source>
        <dbReference type="EnsemblPlants" id="AES88716"/>
    </source>
</evidence>
<reference evidence="2" key="3">
    <citation type="submission" date="2015-04" db="UniProtKB">
        <authorList>
            <consortium name="EnsemblPlants"/>
        </authorList>
    </citation>
    <scope>IDENTIFICATION</scope>
    <source>
        <strain evidence="2">cv. Jemalong A17</strain>
    </source>
</reference>
<dbReference type="PANTHER" id="PTHR33116">
    <property type="entry name" value="REVERSE TRANSCRIPTASE ZINC-BINDING DOMAIN-CONTAINING PROTEIN-RELATED-RELATED"/>
    <property type="match status" value="1"/>
</dbReference>
<name>G7JRJ4_MEDTR</name>
<dbReference type="AlphaFoldDB" id="G7JRJ4"/>
<dbReference type="Proteomes" id="UP000002051">
    <property type="component" value="Chromosome 4"/>
</dbReference>
<accession>G7JRJ4</accession>